<name>A0A1R3HV44_9ROSI</name>
<accession>A0A1R3HV44</accession>
<reference evidence="2" key="1">
    <citation type="submission" date="2013-09" db="EMBL/GenBank/DDBJ databases">
        <title>Corchorus olitorius genome sequencing.</title>
        <authorList>
            <person name="Alam M."/>
            <person name="Haque M.S."/>
            <person name="Islam M.S."/>
            <person name="Emdad E.M."/>
            <person name="Islam M.M."/>
            <person name="Ahmed B."/>
            <person name="Halim A."/>
            <person name="Hossen Q.M.M."/>
            <person name="Hossain M.Z."/>
            <person name="Ahmed R."/>
            <person name="Khan M.M."/>
            <person name="Islam R."/>
            <person name="Rashid M.M."/>
            <person name="Khan S.A."/>
            <person name="Rahman M.S."/>
            <person name="Alam M."/>
            <person name="Yahiya A.S."/>
            <person name="Khan M.S."/>
            <person name="Azam M.S."/>
            <person name="Haque T."/>
            <person name="Lashkar M.Z.H."/>
            <person name="Akhand A.I."/>
            <person name="Morshed G."/>
            <person name="Roy S."/>
            <person name="Uddin K.S."/>
            <person name="Rabeya T."/>
            <person name="Hossain A.S."/>
            <person name="Chowdhury A."/>
            <person name="Snigdha A.R."/>
            <person name="Mortoza M.S."/>
            <person name="Matin S.A."/>
            <person name="Hoque S.M.E."/>
            <person name="Islam M.K."/>
            <person name="Roy D.K."/>
            <person name="Haider R."/>
            <person name="Moosa M.M."/>
            <person name="Elias S.M."/>
            <person name="Hasan A.M."/>
            <person name="Jahan S."/>
            <person name="Shafiuddin M."/>
            <person name="Mahmood N."/>
            <person name="Shommy N.S."/>
        </authorList>
    </citation>
    <scope>NUCLEOTIDE SEQUENCE [LARGE SCALE GENOMIC DNA]</scope>
    <source>
        <strain evidence="2">cv. O-4</strain>
    </source>
</reference>
<dbReference type="OrthoDB" id="1938430at2759"/>
<comment type="caution">
    <text evidence="1">The sequence shown here is derived from an EMBL/GenBank/DDBJ whole genome shotgun (WGS) entry which is preliminary data.</text>
</comment>
<dbReference type="AlphaFoldDB" id="A0A1R3HV44"/>
<evidence type="ECO:0000313" key="2">
    <source>
        <dbReference type="Proteomes" id="UP000187203"/>
    </source>
</evidence>
<keyword evidence="2" id="KW-1185">Reference proteome</keyword>
<gene>
    <name evidence="1" type="ORF">COLO4_26731</name>
</gene>
<protein>
    <submittedName>
        <fullName evidence="1">Uncharacterized protein</fullName>
    </submittedName>
</protein>
<sequence length="242" mass="28523">MDTPENRFWTCDYARALWFASSLGLRTDAFLDINLRQWLLKWLGIEEINGKENHWFVVEFTYTLWYIWIQRNEKIFQGKESNPTGIMSRIKRTMTKVTEAFGMEWQEHQQSPLYVNLLKPRVAKFVSSRAIQGLPALNQGSWLLFLLITKLQDNAWFGVGMIARNYAGETRVMMRSIQVEDKLKARIIIARYSLQRMVEAGAEELWIRKKDKNWKNALTGRTQVEWKLFPIVADIRTMLANL</sequence>
<dbReference type="EMBL" id="AWUE01019366">
    <property type="protein sequence ID" value="OMO74061.1"/>
    <property type="molecule type" value="Genomic_DNA"/>
</dbReference>
<proteinExistence type="predicted"/>
<dbReference type="Proteomes" id="UP000187203">
    <property type="component" value="Unassembled WGS sequence"/>
</dbReference>
<evidence type="ECO:0000313" key="1">
    <source>
        <dbReference type="EMBL" id="OMO74061.1"/>
    </source>
</evidence>
<organism evidence="1 2">
    <name type="scientific">Corchorus olitorius</name>
    <dbReference type="NCBI Taxonomy" id="93759"/>
    <lineage>
        <taxon>Eukaryota</taxon>
        <taxon>Viridiplantae</taxon>
        <taxon>Streptophyta</taxon>
        <taxon>Embryophyta</taxon>
        <taxon>Tracheophyta</taxon>
        <taxon>Spermatophyta</taxon>
        <taxon>Magnoliopsida</taxon>
        <taxon>eudicotyledons</taxon>
        <taxon>Gunneridae</taxon>
        <taxon>Pentapetalae</taxon>
        <taxon>rosids</taxon>
        <taxon>malvids</taxon>
        <taxon>Malvales</taxon>
        <taxon>Malvaceae</taxon>
        <taxon>Grewioideae</taxon>
        <taxon>Apeibeae</taxon>
        <taxon>Corchorus</taxon>
    </lineage>
</organism>